<dbReference type="AlphaFoldDB" id="C1HBK6"/>
<keyword evidence="2" id="KW-1185">Reference proteome</keyword>
<dbReference type="GeneID" id="9093158"/>
<gene>
    <name evidence="1" type="ORF">PAAG_08147</name>
</gene>
<dbReference type="KEGG" id="pbl:PAAG_08147"/>
<sequence>MHNERNKDAWNESANELKCRDTIVIPSSPKQPNIVPFLFWYIMTKPQNTSTEGSWNNLGPKSGLALSTQLRALLRDSQNTNAASKRELPA</sequence>
<dbReference type="Proteomes" id="UP000002059">
    <property type="component" value="Partially assembled WGS sequence"/>
</dbReference>
<organism evidence="1 2">
    <name type="scientific">Paracoccidioides lutzii (strain ATCC MYA-826 / Pb01)</name>
    <name type="common">Paracoccidioides brasiliensis</name>
    <dbReference type="NCBI Taxonomy" id="502779"/>
    <lineage>
        <taxon>Eukaryota</taxon>
        <taxon>Fungi</taxon>
        <taxon>Dikarya</taxon>
        <taxon>Ascomycota</taxon>
        <taxon>Pezizomycotina</taxon>
        <taxon>Eurotiomycetes</taxon>
        <taxon>Eurotiomycetidae</taxon>
        <taxon>Onygenales</taxon>
        <taxon>Ajellomycetaceae</taxon>
        <taxon>Paracoccidioides</taxon>
    </lineage>
</organism>
<protein>
    <submittedName>
        <fullName evidence="1">Uncharacterized protein</fullName>
    </submittedName>
</protein>
<evidence type="ECO:0000313" key="2">
    <source>
        <dbReference type="Proteomes" id="UP000002059"/>
    </source>
</evidence>
<dbReference type="RefSeq" id="XP_002789893.1">
    <property type="nucleotide sequence ID" value="XM_002789847.1"/>
</dbReference>
<reference evidence="1 2" key="1">
    <citation type="journal article" date="2011" name="PLoS Genet.">
        <title>Comparative genomic analysis of human fungal pathogens causing paracoccidioidomycosis.</title>
        <authorList>
            <person name="Desjardins C.A."/>
            <person name="Champion M.D."/>
            <person name="Holder J.W."/>
            <person name="Muszewska A."/>
            <person name="Goldberg J."/>
            <person name="Bailao A.M."/>
            <person name="Brigido M.M."/>
            <person name="Ferreira M.E."/>
            <person name="Garcia A.M."/>
            <person name="Grynberg M."/>
            <person name="Gujja S."/>
            <person name="Heiman D.I."/>
            <person name="Henn M.R."/>
            <person name="Kodira C.D."/>
            <person name="Leon-Narvaez H."/>
            <person name="Longo L.V."/>
            <person name="Ma L.J."/>
            <person name="Malavazi I."/>
            <person name="Matsuo A.L."/>
            <person name="Morais F.V."/>
            <person name="Pereira M."/>
            <person name="Rodriguez-Brito S."/>
            <person name="Sakthikumar S."/>
            <person name="Salem-Izacc S.M."/>
            <person name="Sykes S.M."/>
            <person name="Teixeira M.M."/>
            <person name="Vallejo M.C."/>
            <person name="Walter M.E."/>
            <person name="Yandava C."/>
            <person name="Young S."/>
            <person name="Zeng Q."/>
            <person name="Zucker J."/>
            <person name="Felipe M.S."/>
            <person name="Goldman G.H."/>
            <person name="Haas B.J."/>
            <person name="McEwen J.G."/>
            <person name="Nino-Vega G."/>
            <person name="Puccia R."/>
            <person name="San-Blas G."/>
            <person name="Soares C.M."/>
            <person name="Birren B.W."/>
            <person name="Cuomo C.A."/>
        </authorList>
    </citation>
    <scope>NUCLEOTIDE SEQUENCE [LARGE SCALE GENOMIC DNA]</scope>
    <source>
        <strain evidence="2">ATCC MYA-826 / Pb01</strain>
    </source>
</reference>
<proteinExistence type="predicted"/>
<dbReference type="EMBL" id="KN294021">
    <property type="protein sequence ID" value="EEH38420.1"/>
    <property type="molecule type" value="Genomic_DNA"/>
</dbReference>
<name>C1HBK6_PARBA</name>
<dbReference type="HOGENOM" id="CLU_2441463_0_0_1"/>
<dbReference type="VEuPathDB" id="FungiDB:PAAG_08147"/>
<evidence type="ECO:0000313" key="1">
    <source>
        <dbReference type="EMBL" id="EEH38420.1"/>
    </source>
</evidence>
<accession>C1HBK6</accession>